<keyword evidence="2 3" id="KW-0456">Lyase</keyword>
<evidence type="ECO:0000256" key="1">
    <source>
        <dbReference type="ARBA" id="ARBA00022793"/>
    </source>
</evidence>
<dbReference type="EC" id="6.3.2.5" evidence="3"/>
<comment type="function">
    <text evidence="4">Catalyzes two steps in the biosynthesis of coenzyme A. In the first step cysteine is conjugated to 4'-phosphopantothenate to form 4-phosphopantothenoylcysteine, in the latter compound is decarboxylated to form 4'-phosphopantotheine.</text>
</comment>
<feature type="domain" description="Flavoprotein" evidence="5">
    <location>
        <begin position="5"/>
        <end position="177"/>
    </location>
</feature>
<dbReference type="UniPathway" id="UPA00241">
    <property type="reaction ID" value="UER00353"/>
</dbReference>
<dbReference type="EC" id="4.1.1.36" evidence="3"/>
<feature type="binding site" evidence="3">
    <location>
        <position position="290"/>
    </location>
    <ligand>
        <name>CTP</name>
        <dbReference type="ChEBI" id="CHEBI:37563"/>
    </ligand>
</feature>
<dbReference type="Pfam" id="PF02441">
    <property type="entry name" value="Flavoprotein"/>
    <property type="match status" value="1"/>
</dbReference>
<comment type="cofactor">
    <cofactor evidence="3">
        <name>FMN</name>
        <dbReference type="ChEBI" id="CHEBI:58210"/>
    </cofactor>
    <text evidence="3">Binds 1 FMN per subunit.</text>
</comment>
<dbReference type="GO" id="GO:0071513">
    <property type="term" value="C:phosphopantothenoylcysteine decarboxylase complex"/>
    <property type="evidence" value="ECO:0007669"/>
    <property type="project" value="TreeGrafter"/>
</dbReference>
<gene>
    <name evidence="3 7" type="primary">coaBC</name>
    <name evidence="7" type="ORF">FHL02_03255</name>
</gene>
<comment type="pathway">
    <text evidence="3 4">Cofactor biosynthesis; coenzyme A biosynthesis; CoA from (R)-pantothenate: step 3/5.</text>
</comment>
<feature type="region of interest" description="Phosphopantothenoylcysteine decarboxylase" evidence="3">
    <location>
        <begin position="1"/>
        <end position="191"/>
    </location>
</feature>
<dbReference type="NCBIfam" id="TIGR00521">
    <property type="entry name" value="coaBC_dfp"/>
    <property type="match status" value="1"/>
</dbReference>
<comment type="pathway">
    <text evidence="3 4">Cofactor biosynthesis; coenzyme A biosynthesis; CoA from (R)-pantothenate: step 2/5.</text>
</comment>
<dbReference type="PANTHER" id="PTHR14359">
    <property type="entry name" value="HOMO-OLIGOMERIC FLAVIN CONTAINING CYS DECARBOXYLASE FAMILY"/>
    <property type="match status" value="1"/>
</dbReference>
<comment type="function">
    <text evidence="3">Catalyzes two sequential steps in the biosynthesis of coenzyme A. In the first step cysteine is conjugated to 4'-phosphopantothenate to form 4-phosphopantothenoylcysteine. In the second step the latter compound is decarboxylated to form 4'-phosphopantotheine.</text>
</comment>
<comment type="cofactor">
    <cofactor evidence="3">
        <name>Mg(2+)</name>
        <dbReference type="ChEBI" id="CHEBI:18420"/>
    </cofactor>
</comment>
<dbReference type="InterPro" id="IPR003382">
    <property type="entry name" value="Flavoprotein"/>
</dbReference>
<sequence length="401" mass="43728">MLESKHIAVFVTGGIASYKALNVVRELIKNRADVQVVMTESATKFVTPLTFATLSKHPVLTDNFVAQSSEDDFIPHIKLARWADLSVVIPATADVIGKMASGIADDLTTTTLMATDSPKLVFPAMNTSMWNYPPVQKNLETLVNIGVKVVQPDSGFLAEGETGKGRLADLPEIMKHINNAIDSDDSLAGQDIIVTAGGTKEPIDPVRYIGNRSSGKMGIAMAMSAANKGGNVTLITTVKNAKLPSNIKVVQVDSAEEMLTELQNRFSKTNVLVMAAAISDFKPVHVSDQKIKKNDNQETYTIELTKNPDILKTVAKDKKEQFVVGFAAETQNLLANAEKKLISKNADVILANDVSQSDAGFNVDTNRITLLSKSSDPQKWELMTKQQVADKFWDYYVALRK</sequence>
<dbReference type="Proteomes" id="UP000380386">
    <property type="component" value="Unassembled WGS sequence"/>
</dbReference>
<dbReference type="PANTHER" id="PTHR14359:SF6">
    <property type="entry name" value="PHOSPHOPANTOTHENOYLCYSTEINE DECARBOXYLASE"/>
    <property type="match status" value="1"/>
</dbReference>
<comment type="caution">
    <text evidence="3">Lacks conserved residue(s) required for the propagation of feature annotation.</text>
</comment>
<dbReference type="EMBL" id="VDFM01000002">
    <property type="protein sequence ID" value="MQS52034.1"/>
    <property type="molecule type" value="Genomic_DNA"/>
</dbReference>
<keyword evidence="3" id="KW-0460">Magnesium</keyword>
<dbReference type="GO" id="GO:0004633">
    <property type="term" value="F:phosphopantothenoylcysteine decarboxylase activity"/>
    <property type="evidence" value="ECO:0007669"/>
    <property type="project" value="UniProtKB-UniRule"/>
</dbReference>
<comment type="caution">
    <text evidence="7">The sequence shown here is derived from an EMBL/GenBank/DDBJ whole genome shotgun (WGS) entry which is preliminary data.</text>
</comment>
<dbReference type="HAMAP" id="MF_02225">
    <property type="entry name" value="CoaBC"/>
    <property type="match status" value="1"/>
</dbReference>
<dbReference type="SUPFAM" id="SSF102645">
    <property type="entry name" value="CoaB-like"/>
    <property type="match status" value="1"/>
</dbReference>
<dbReference type="OrthoDB" id="9802554at2"/>
<protein>
    <recommendedName>
        <fullName evidence="3">Coenzyme A biosynthesis bifunctional protein CoaBC</fullName>
    </recommendedName>
    <alternativeName>
        <fullName evidence="3">DNA/pantothenate metabolism flavoprotein</fullName>
    </alternativeName>
    <alternativeName>
        <fullName evidence="3">Phosphopantothenoylcysteine synthetase/decarboxylase</fullName>
        <shortName evidence="3">PPCS-PPCDC</shortName>
    </alternativeName>
    <domain>
        <recommendedName>
            <fullName evidence="3">Phosphopantothenoylcysteine decarboxylase</fullName>
            <shortName evidence="3">PPC decarboxylase</shortName>
            <shortName evidence="3">PPC-DC</shortName>
            <ecNumber evidence="3">4.1.1.36</ecNumber>
        </recommendedName>
        <alternativeName>
            <fullName evidence="3">CoaC</fullName>
        </alternativeName>
    </domain>
    <domain>
        <recommendedName>
            <fullName evidence="3">Phosphopantothenate--cysteine ligase</fullName>
            <ecNumber evidence="3">6.3.2.5</ecNumber>
        </recommendedName>
        <alternativeName>
            <fullName evidence="3">CoaB</fullName>
        </alternativeName>
        <alternativeName>
            <fullName evidence="3">Phosphopantothenoylcysteine synthetase</fullName>
            <shortName evidence="3">PPC synthetase</shortName>
            <shortName evidence="3">PPC-S</shortName>
        </alternativeName>
    </domain>
</protein>
<feature type="binding site" evidence="3">
    <location>
        <begin position="308"/>
        <end position="311"/>
    </location>
    <ligand>
        <name>CTP</name>
        <dbReference type="ChEBI" id="CHEBI:37563"/>
    </ligand>
</feature>
<feature type="binding site" evidence="3">
    <location>
        <position position="280"/>
    </location>
    <ligand>
        <name>CTP</name>
        <dbReference type="ChEBI" id="CHEBI:37563"/>
    </ligand>
</feature>
<dbReference type="Pfam" id="PF04127">
    <property type="entry name" value="DFP"/>
    <property type="match status" value="1"/>
</dbReference>
<dbReference type="GO" id="GO:0004632">
    <property type="term" value="F:phosphopantothenate--cysteine ligase activity"/>
    <property type="evidence" value="ECO:0007669"/>
    <property type="project" value="UniProtKB-UniRule"/>
</dbReference>
<evidence type="ECO:0000313" key="8">
    <source>
        <dbReference type="Proteomes" id="UP000380386"/>
    </source>
</evidence>
<feature type="binding site" evidence="3">
    <location>
        <position position="340"/>
    </location>
    <ligand>
        <name>CTP</name>
        <dbReference type="ChEBI" id="CHEBI:37563"/>
    </ligand>
</feature>
<evidence type="ECO:0000256" key="4">
    <source>
        <dbReference type="RuleBase" id="RU364078"/>
    </source>
</evidence>
<feature type="domain" description="DNA/pantothenate metabolism flavoprotein C-terminal" evidence="6">
    <location>
        <begin position="187"/>
        <end position="395"/>
    </location>
</feature>
<accession>A0A5P0ZG68</accession>
<comment type="similarity">
    <text evidence="3 4">In the C-terminal section; belongs to the PPC synthetase family.</text>
</comment>
<evidence type="ECO:0000259" key="5">
    <source>
        <dbReference type="Pfam" id="PF02441"/>
    </source>
</evidence>
<dbReference type="InterPro" id="IPR036551">
    <property type="entry name" value="Flavin_trans-like"/>
</dbReference>
<name>A0A5P0ZG68_9LACO</name>
<feature type="binding site" evidence="3">
    <location>
        <position position="344"/>
    </location>
    <ligand>
        <name>CTP</name>
        <dbReference type="ChEBI" id="CHEBI:37563"/>
    </ligand>
</feature>
<dbReference type="SUPFAM" id="SSF52507">
    <property type="entry name" value="Homo-oligomeric flavin-containing Cys decarboxylases, HFCD"/>
    <property type="match status" value="1"/>
</dbReference>
<dbReference type="GO" id="GO:0015941">
    <property type="term" value="P:pantothenate catabolic process"/>
    <property type="evidence" value="ECO:0007669"/>
    <property type="project" value="InterPro"/>
</dbReference>
<dbReference type="AlphaFoldDB" id="A0A5P0ZG68"/>
<keyword evidence="3 4" id="KW-0288">FMN</keyword>
<comment type="catalytic activity">
    <reaction evidence="3 4">
        <text>N-[(R)-4-phosphopantothenoyl]-L-cysteine + H(+) = (R)-4'-phosphopantetheine + CO2</text>
        <dbReference type="Rhea" id="RHEA:16793"/>
        <dbReference type="ChEBI" id="CHEBI:15378"/>
        <dbReference type="ChEBI" id="CHEBI:16526"/>
        <dbReference type="ChEBI" id="CHEBI:59458"/>
        <dbReference type="ChEBI" id="CHEBI:61723"/>
        <dbReference type="EC" id="4.1.1.36"/>
    </reaction>
</comment>
<reference evidence="7 8" key="1">
    <citation type="journal article" date="2019" name="Syst. Appl. Microbiol.">
        <title>Polyphasic characterization of two novel Lactobacillus spp. isolated from blown salami packages: Description of Lactobacillus halodurans sp. nov. and Lactobacillus salsicarnum sp. nov.</title>
        <authorList>
            <person name="Schuster J.A."/>
            <person name="Klingl A."/>
            <person name="Vogel R.F."/>
            <person name="Ehrmann M.A."/>
        </authorList>
    </citation>
    <scope>NUCLEOTIDE SEQUENCE [LARGE SCALE GENOMIC DNA]</scope>
    <source>
        <strain evidence="7 8">TMW 1.2118</strain>
    </source>
</reference>
<comment type="similarity">
    <text evidence="3 4">In the N-terminal section; belongs to the HFCD (homo-oligomeric flavin containing Cys decarboxylase) superfamily.</text>
</comment>
<dbReference type="InterPro" id="IPR035929">
    <property type="entry name" value="CoaB-like_sf"/>
</dbReference>
<keyword evidence="3" id="KW-0479">Metal-binding</keyword>
<feature type="region of interest" description="Phosphopantothenate--cysteine ligase" evidence="3">
    <location>
        <begin position="192"/>
        <end position="401"/>
    </location>
</feature>
<dbReference type="GO" id="GO:0046872">
    <property type="term" value="F:metal ion binding"/>
    <property type="evidence" value="ECO:0007669"/>
    <property type="project" value="UniProtKB-KW"/>
</dbReference>
<evidence type="ECO:0000313" key="7">
    <source>
        <dbReference type="EMBL" id="MQS52034.1"/>
    </source>
</evidence>
<dbReference type="InterPro" id="IPR005252">
    <property type="entry name" value="CoaBC"/>
</dbReference>
<keyword evidence="3 4" id="KW-0285">Flavoprotein</keyword>
<keyword evidence="1 3" id="KW-0210">Decarboxylase</keyword>
<evidence type="ECO:0000256" key="2">
    <source>
        <dbReference type="ARBA" id="ARBA00023239"/>
    </source>
</evidence>
<proteinExistence type="inferred from homology"/>
<keyword evidence="3 4" id="KW-0436">Ligase</keyword>
<dbReference type="RefSeq" id="WP_153382298.1">
    <property type="nucleotide sequence ID" value="NZ_VDFM01000002.1"/>
</dbReference>
<dbReference type="Gene3D" id="3.40.50.10300">
    <property type="entry name" value="CoaB-like"/>
    <property type="match status" value="1"/>
</dbReference>
<dbReference type="GO" id="GO:0010181">
    <property type="term" value="F:FMN binding"/>
    <property type="evidence" value="ECO:0007669"/>
    <property type="project" value="UniProtKB-UniRule"/>
</dbReference>
<comment type="catalytic activity">
    <reaction evidence="3 4">
        <text>(R)-4'-phosphopantothenate + L-cysteine + CTP = N-[(R)-4-phosphopantothenoyl]-L-cysteine + CMP + diphosphate + H(+)</text>
        <dbReference type="Rhea" id="RHEA:19397"/>
        <dbReference type="ChEBI" id="CHEBI:10986"/>
        <dbReference type="ChEBI" id="CHEBI:15378"/>
        <dbReference type="ChEBI" id="CHEBI:33019"/>
        <dbReference type="ChEBI" id="CHEBI:35235"/>
        <dbReference type="ChEBI" id="CHEBI:37563"/>
        <dbReference type="ChEBI" id="CHEBI:59458"/>
        <dbReference type="ChEBI" id="CHEBI:60377"/>
        <dbReference type="EC" id="6.3.2.5"/>
    </reaction>
</comment>
<dbReference type="GO" id="GO:0015937">
    <property type="term" value="P:coenzyme A biosynthetic process"/>
    <property type="evidence" value="ECO:0007669"/>
    <property type="project" value="UniProtKB-UniRule"/>
</dbReference>
<dbReference type="Gene3D" id="3.40.50.1950">
    <property type="entry name" value="Flavin prenyltransferase-like"/>
    <property type="match status" value="1"/>
</dbReference>
<dbReference type="InterPro" id="IPR007085">
    <property type="entry name" value="DNA/pantothenate-metab_flavo_C"/>
</dbReference>
<feature type="binding site" evidence="3">
    <location>
        <position position="326"/>
    </location>
    <ligand>
        <name>CTP</name>
        <dbReference type="ChEBI" id="CHEBI:37563"/>
    </ligand>
</feature>
<organism evidence="7 8">
    <name type="scientific">Companilactobacillus mishanensis</name>
    <dbReference type="NCBI Taxonomy" id="2486008"/>
    <lineage>
        <taxon>Bacteria</taxon>
        <taxon>Bacillati</taxon>
        <taxon>Bacillota</taxon>
        <taxon>Bacilli</taxon>
        <taxon>Lactobacillales</taxon>
        <taxon>Lactobacillaceae</taxon>
        <taxon>Companilactobacillus</taxon>
    </lineage>
</organism>
<keyword evidence="3" id="KW-0511">Multifunctional enzyme</keyword>
<evidence type="ECO:0000256" key="3">
    <source>
        <dbReference type="HAMAP-Rule" id="MF_02225"/>
    </source>
</evidence>
<evidence type="ECO:0000259" key="6">
    <source>
        <dbReference type="Pfam" id="PF04127"/>
    </source>
</evidence>